<dbReference type="OrthoDB" id="477505at2"/>
<dbReference type="SUPFAM" id="SSF52540">
    <property type="entry name" value="P-loop containing nucleoside triphosphate hydrolases"/>
    <property type="match status" value="1"/>
</dbReference>
<comment type="caution">
    <text evidence="1">The sequence shown here is derived from an EMBL/GenBank/DDBJ whole genome shotgun (WGS) entry which is preliminary data.</text>
</comment>
<dbReference type="Proteomes" id="UP000238823">
    <property type="component" value="Unassembled WGS sequence"/>
</dbReference>
<dbReference type="InterPro" id="IPR027417">
    <property type="entry name" value="P-loop_NTPase"/>
</dbReference>
<organism evidence="1 2">
    <name type="scientific">Enhygromyxa salina</name>
    <dbReference type="NCBI Taxonomy" id="215803"/>
    <lineage>
        <taxon>Bacteria</taxon>
        <taxon>Pseudomonadati</taxon>
        <taxon>Myxococcota</taxon>
        <taxon>Polyangia</taxon>
        <taxon>Nannocystales</taxon>
        <taxon>Nannocystaceae</taxon>
        <taxon>Enhygromyxa</taxon>
    </lineage>
</organism>
<evidence type="ECO:0000313" key="1">
    <source>
        <dbReference type="EMBL" id="PRQ06705.1"/>
    </source>
</evidence>
<proteinExistence type="predicted"/>
<evidence type="ECO:0000313" key="2">
    <source>
        <dbReference type="Proteomes" id="UP000238823"/>
    </source>
</evidence>
<sequence>MIAAMPPAQSINEAAHSGLLDPRFSPWSDEDDASGLYVERPSDWTGHPGGPAKTLAWRLRTRLLSTKGDLKILFTGQVGSGKSSELEQLWQDQDVANHFERLRFVATDEPLDLHNADMRQLLVALAAALARHLAQAGYNKRGGEFIETNLRKWIELLGSSYDVVPPNPGDEPTVQFGAVFMKFSAKLRSEASLRARIREDDAFGVVELRTLTSDLMTLLRQAAARPVLIVFDDLDKLSLDAAKDIFFDHMEVLQRLGCSAVITYPYVLSYHKRANAVMTTEPVVLENVETIQQETPGQPLQSAIAFFTELIEHRVQRSLVSDEAISLAVANCAGIPREFVRILQRAFLLADEYGQAQVGGVDVQAAIRFLLRHLSRTTQSEATRNGLIQIRKHHRLAGPDDWELVQALLAVEYTNGSPWYDVHPILAAHIDELIAGEAASSSP</sequence>
<reference evidence="1 2" key="1">
    <citation type="submission" date="2018-03" db="EMBL/GenBank/DDBJ databases">
        <title>Draft Genome Sequences of the Obligatory Marine Myxobacteria Enhygromyxa salina SWB007.</title>
        <authorList>
            <person name="Poehlein A."/>
            <person name="Moghaddam J.A."/>
            <person name="Harms H."/>
            <person name="Alanjari M."/>
            <person name="Koenig G.M."/>
            <person name="Daniel R."/>
            <person name="Schaeberle T.F."/>
        </authorList>
    </citation>
    <scope>NUCLEOTIDE SEQUENCE [LARGE SCALE GENOMIC DNA]</scope>
    <source>
        <strain evidence="1 2">SWB007</strain>
    </source>
</reference>
<dbReference type="AlphaFoldDB" id="A0A2S9YNN9"/>
<evidence type="ECO:0008006" key="3">
    <source>
        <dbReference type="Google" id="ProtNLM"/>
    </source>
</evidence>
<dbReference type="RefSeq" id="WP_106090554.1">
    <property type="nucleotide sequence ID" value="NZ_PVNL01000069.1"/>
</dbReference>
<accession>A0A2S9YNN9</accession>
<gene>
    <name evidence="1" type="ORF">ENSA7_35810</name>
</gene>
<name>A0A2S9YNN9_9BACT</name>
<dbReference type="EMBL" id="PVNL01000069">
    <property type="protein sequence ID" value="PRQ06705.1"/>
    <property type="molecule type" value="Genomic_DNA"/>
</dbReference>
<protein>
    <recommendedName>
        <fullName evidence="3">Orc1-like AAA ATPase domain-containing protein</fullName>
    </recommendedName>
</protein>